<dbReference type="Pfam" id="PF00005">
    <property type="entry name" value="ABC_tran"/>
    <property type="match status" value="1"/>
</dbReference>
<feature type="domain" description="ABC transporter" evidence="5">
    <location>
        <begin position="4"/>
        <end position="202"/>
    </location>
</feature>
<reference evidence="6 7" key="1">
    <citation type="submission" date="2020-08" db="EMBL/GenBank/DDBJ databases">
        <title>Genome public.</title>
        <authorList>
            <person name="Liu C."/>
            <person name="Sun Q."/>
        </authorList>
    </citation>
    <scope>NUCLEOTIDE SEQUENCE [LARGE SCALE GENOMIC DNA]</scope>
    <source>
        <strain evidence="6 7">New-38</strain>
    </source>
</reference>
<sequence length="207" mass="22699">MQDIVMHRLCKSFGEKSVLRDVSGTLAANRITGLMAPSGAGKTTLLRILMGLEQADSGWIDGLDGLRLSAVFQEDRLCDQLDGVSNLRLITPSLSRAEARKALETVGLADCIGQPTRELSGGQRRRVAILRGLLADYDLLILDEPFKGLDRETKQLVMEDTRRRCTGKTALLVTHDPTELDALGVTELLTGLELNSPRLSGQYRKEP</sequence>
<evidence type="ECO:0000256" key="3">
    <source>
        <dbReference type="ARBA" id="ARBA00022741"/>
    </source>
</evidence>
<dbReference type="InterPro" id="IPR003593">
    <property type="entry name" value="AAA+_ATPase"/>
</dbReference>
<evidence type="ECO:0000256" key="4">
    <source>
        <dbReference type="ARBA" id="ARBA00022840"/>
    </source>
</evidence>
<dbReference type="PANTHER" id="PTHR42711:SF5">
    <property type="entry name" value="ABC TRANSPORTER ATP-BINDING PROTEIN NATA"/>
    <property type="match status" value="1"/>
</dbReference>
<evidence type="ECO:0000313" key="6">
    <source>
        <dbReference type="EMBL" id="MBC5730295.1"/>
    </source>
</evidence>
<protein>
    <submittedName>
        <fullName evidence="6">ABC transporter ATP-binding protein</fullName>
    </submittedName>
</protein>
<dbReference type="GO" id="GO:0005524">
    <property type="term" value="F:ATP binding"/>
    <property type="evidence" value="ECO:0007669"/>
    <property type="project" value="UniProtKB-KW"/>
</dbReference>
<keyword evidence="4 6" id="KW-0067">ATP-binding</keyword>
<dbReference type="PROSITE" id="PS00211">
    <property type="entry name" value="ABC_TRANSPORTER_1"/>
    <property type="match status" value="1"/>
</dbReference>
<dbReference type="SUPFAM" id="SSF52540">
    <property type="entry name" value="P-loop containing nucleoside triphosphate hydrolases"/>
    <property type="match status" value="1"/>
</dbReference>
<organism evidence="6 7">
    <name type="scientific">Pseudoflavonifractor hominis</name>
    <dbReference type="NCBI Taxonomy" id="2763059"/>
    <lineage>
        <taxon>Bacteria</taxon>
        <taxon>Bacillati</taxon>
        <taxon>Bacillota</taxon>
        <taxon>Clostridia</taxon>
        <taxon>Eubacteriales</taxon>
        <taxon>Oscillospiraceae</taxon>
        <taxon>Pseudoflavonifractor</taxon>
    </lineage>
</organism>
<evidence type="ECO:0000313" key="7">
    <source>
        <dbReference type="Proteomes" id="UP000660021"/>
    </source>
</evidence>
<evidence type="ECO:0000259" key="5">
    <source>
        <dbReference type="PROSITE" id="PS50893"/>
    </source>
</evidence>
<dbReference type="Proteomes" id="UP000660021">
    <property type="component" value="Unassembled WGS sequence"/>
</dbReference>
<proteinExistence type="inferred from homology"/>
<dbReference type="InterPro" id="IPR027417">
    <property type="entry name" value="P-loop_NTPase"/>
</dbReference>
<dbReference type="PROSITE" id="PS50893">
    <property type="entry name" value="ABC_TRANSPORTER_2"/>
    <property type="match status" value="1"/>
</dbReference>
<keyword evidence="3" id="KW-0547">Nucleotide-binding</keyword>
<dbReference type="InterPro" id="IPR017871">
    <property type="entry name" value="ABC_transporter-like_CS"/>
</dbReference>
<dbReference type="InterPro" id="IPR003439">
    <property type="entry name" value="ABC_transporter-like_ATP-bd"/>
</dbReference>
<dbReference type="EMBL" id="JACOPR010000003">
    <property type="protein sequence ID" value="MBC5730295.1"/>
    <property type="molecule type" value="Genomic_DNA"/>
</dbReference>
<evidence type="ECO:0000256" key="1">
    <source>
        <dbReference type="ARBA" id="ARBA00005417"/>
    </source>
</evidence>
<keyword evidence="7" id="KW-1185">Reference proteome</keyword>
<accession>A0ABR7HS16</accession>
<dbReference type="PANTHER" id="PTHR42711">
    <property type="entry name" value="ABC TRANSPORTER ATP-BINDING PROTEIN"/>
    <property type="match status" value="1"/>
</dbReference>
<dbReference type="Gene3D" id="3.40.50.300">
    <property type="entry name" value="P-loop containing nucleotide triphosphate hydrolases"/>
    <property type="match status" value="1"/>
</dbReference>
<evidence type="ECO:0000256" key="2">
    <source>
        <dbReference type="ARBA" id="ARBA00022448"/>
    </source>
</evidence>
<dbReference type="InterPro" id="IPR050763">
    <property type="entry name" value="ABC_transporter_ATP-binding"/>
</dbReference>
<gene>
    <name evidence="6" type="ORF">H8S34_05530</name>
</gene>
<comment type="similarity">
    <text evidence="1">Belongs to the ABC transporter superfamily.</text>
</comment>
<name>A0ABR7HS16_9FIRM</name>
<keyword evidence="2" id="KW-0813">Transport</keyword>
<dbReference type="SMART" id="SM00382">
    <property type="entry name" value="AAA"/>
    <property type="match status" value="1"/>
</dbReference>
<comment type="caution">
    <text evidence="6">The sequence shown here is derived from an EMBL/GenBank/DDBJ whole genome shotgun (WGS) entry which is preliminary data.</text>
</comment>